<dbReference type="GO" id="GO:0071970">
    <property type="term" value="P:fungal-type cell wall (1-&gt;3)-beta-D-glucan biosynthetic process"/>
    <property type="evidence" value="ECO:0007669"/>
    <property type="project" value="TreeGrafter"/>
</dbReference>
<dbReference type="AlphaFoldDB" id="A0A0J9X4I4"/>
<dbReference type="Pfam" id="PF03198">
    <property type="entry name" value="Glyco_hydro_72"/>
    <property type="match status" value="1"/>
</dbReference>
<evidence type="ECO:0000256" key="7">
    <source>
        <dbReference type="ARBA" id="ARBA00023136"/>
    </source>
</evidence>
<keyword evidence="14" id="KW-1185">Reference proteome</keyword>
<dbReference type="InterPro" id="IPR017853">
    <property type="entry name" value="GH"/>
</dbReference>
<evidence type="ECO:0000256" key="9">
    <source>
        <dbReference type="ARBA" id="ARBA00023288"/>
    </source>
</evidence>
<accession>A0A0J9X4I4</accession>
<keyword evidence="9 10" id="KW-0449">Lipoprotein</keyword>
<comment type="function">
    <text evidence="10">Splits internally a 1,3-beta-glucan molecule and transfers the newly generated reducing end (the donor) to the non-reducing end of another 1,3-beta-glucan molecule (the acceptor) forming a 1,3-beta linkage, resulting in the elongation of 1,3-beta-glucan chains in the cell wall.</text>
</comment>
<evidence type="ECO:0000256" key="3">
    <source>
        <dbReference type="ARBA" id="ARBA00007528"/>
    </source>
</evidence>
<evidence type="ECO:0000256" key="5">
    <source>
        <dbReference type="ARBA" id="ARBA00022679"/>
    </source>
</evidence>
<evidence type="ECO:0000256" key="10">
    <source>
        <dbReference type="RuleBase" id="RU361209"/>
    </source>
</evidence>
<dbReference type="PANTHER" id="PTHR31468:SF14">
    <property type="entry name" value="1,3-BETA-GLUCANOSYLTRANSFERASE GAS4"/>
    <property type="match status" value="1"/>
</dbReference>
<dbReference type="EMBL" id="CCBN010000002">
    <property type="protein sequence ID" value="CDO52069.1"/>
    <property type="molecule type" value="Genomic_DNA"/>
</dbReference>
<feature type="transmembrane region" description="Helical" evidence="12">
    <location>
        <begin position="491"/>
        <end position="511"/>
    </location>
</feature>
<keyword evidence="12" id="KW-1133">Transmembrane helix</keyword>
<dbReference type="InterPro" id="IPR004886">
    <property type="entry name" value="Glucanosyltransferase"/>
</dbReference>
<sequence>MPLTIITSICFIMLLAASGYGAINPIEIDGRHFFDSVTKEPFFLKGIDYQPGGSAGFLGHVDPLSDLHSCARDVFLFQKLGINTVRVYSVNPDLNHDACMSLLANAGIYLVLDVNSPRPGEALNRYEPWTTYGPYYLEHVLRIVHQFSGYNNTLGFFAGNEIVNDEVSARESPSYIKAVVRDMHQYMKLHSPRQVPVGYSAADDLRYRVSLANYLECGEPGTNVDFYGVNSYQWCGHQTFKSSGYDTLVDNYADYSLPIFFSEFGCNAITPRMFQEIDSLFSQQMTSIFSGGLVYEYAQENNNYGLVEIAPDGSAHMLEDFDTLQRQYQDRDAYYDFSQEQESVRPVRCKTHYAHLTINRKLPDTPIPEMLQRGLAIPHGKFVDVRINATRFKIFDRDQKEIKLRQIKSTNDLWAPAATPADKRPIQKLMFFAPQVPRLPLVPGGGQHHQGTTTTAIPGQPPSNNNNQSSNKAVINKKANSSSALRFSDTLLQLLLGSIIVGGPFAGLIWFDLI</sequence>
<feature type="region of interest" description="Disordered" evidence="11">
    <location>
        <begin position="442"/>
        <end position="471"/>
    </location>
</feature>
<keyword evidence="4 10" id="KW-0336">GPI-anchor</keyword>
<keyword evidence="7 10" id="KW-0472">Membrane</keyword>
<dbReference type="GO" id="GO:0042124">
    <property type="term" value="F:1,3-beta-glucanosyltransferase activity"/>
    <property type="evidence" value="ECO:0007669"/>
    <property type="project" value="TreeGrafter"/>
</dbReference>
<evidence type="ECO:0000256" key="11">
    <source>
        <dbReference type="SAM" id="MobiDB-lite"/>
    </source>
</evidence>
<dbReference type="Gene3D" id="3.20.20.80">
    <property type="entry name" value="Glycosidases"/>
    <property type="match status" value="1"/>
</dbReference>
<dbReference type="FunFam" id="3.20.20.80:FF:000032">
    <property type="entry name" value="1,3-beta-glucanosyltransferase"/>
    <property type="match status" value="1"/>
</dbReference>
<keyword evidence="8" id="KW-0325">Glycoprotein</keyword>
<reference evidence="13" key="1">
    <citation type="submission" date="2014-03" db="EMBL/GenBank/DDBJ databases">
        <authorList>
            <person name="Casaregola S."/>
        </authorList>
    </citation>
    <scope>NUCLEOTIDE SEQUENCE [LARGE SCALE GENOMIC DNA]</scope>
    <source>
        <strain evidence="13">CLIB 918</strain>
    </source>
</reference>
<dbReference type="GO" id="GO:0031505">
    <property type="term" value="P:fungal-type cell wall organization"/>
    <property type="evidence" value="ECO:0007669"/>
    <property type="project" value="TreeGrafter"/>
</dbReference>
<evidence type="ECO:0000256" key="8">
    <source>
        <dbReference type="ARBA" id="ARBA00023180"/>
    </source>
</evidence>
<feature type="compositionally biased region" description="Low complexity" evidence="11">
    <location>
        <begin position="462"/>
        <end position="471"/>
    </location>
</feature>
<dbReference type="OrthoDB" id="421038at2759"/>
<feature type="chain" id="PRO_5005120574" description="1,3-beta-glucanosyltransferase" evidence="10">
    <location>
        <begin position="22"/>
        <end position="514"/>
    </location>
</feature>
<evidence type="ECO:0000256" key="12">
    <source>
        <dbReference type="SAM" id="Phobius"/>
    </source>
</evidence>
<comment type="subcellular location">
    <subcellularLocation>
        <location evidence="1">Cell envelope</location>
    </subcellularLocation>
    <subcellularLocation>
        <location evidence="10">Cell membrane</location>
        <topology evidence="10">Lipid-anchor</topology>
        <topology evidence="10">GPI-anchor</topology>
    </subcellularLocation>
    <subcellularLocation>
        <location evidence="2">Membrane</location>
        <topology evidence="2">Lipid-anchor</topology>
        <topology evidence="2">GPI-anchor</topology>
    </subcellularLocation>
</comment>
<dbReference type="GO" id="GO:0009277">
    <property type="term" value="C:fungal-type cell wall"/>
    <property type="evidence" value="ECO:0007669"/>
    <property type="project" value="UniProtKB-ARBA"/>
</dbReference>
<feature type="signal peptide" evidence="10">
    <location>
        <begin position="1"/>
        <end position="21"/>
    </location>
</feature>
<evidence type="ECO:0000256" key="1">
    <source>
        <dbReference type="ARBA" id="ARBA00004196"/>
    </source>
</evidence>
<gene>
    <name evidence="13" type="ORF">BN980_GECA02s05389g</name>
</gene>
<evidence type="ECO:0000256" key="2">
    <source>
        <dbReference type="ARBA" id="ARBA00004589"/>
    </source>
</evidence>
<dbReference type="GO" id="GO:0098552">
    <property type="term" value="C:side of membrane"/>
    <property type="evidence" value="ECO:0007669"/>
    <property type="project" value="UniProtKB-KW"/>
</dbReference>
<organism evidence="13 14">
    <name type="scientific">Geotrichum candidum</name>
    <name type="common">Oospora lactis</name>
    <name type="synonym">Dipodascus geotrichum</name>
    <dbReference type="NCBI Taxonomy" id="1173061"/>
    <lineage>
        <taxon>Eukaryota</taxon>
        <taxon>Fungi</taxon>
        <taxon>Dikarya</taxon>
        <taxon>Ascomycota</taxon>
        <taxon>Saccharomycotina</taxon>
        <taxon>Dipodascomycetes</taxon>
        <taxon>Dipodascales</taxon>
        <taxon>Dipodascaceae</taxon>
        <taxon>Geotrichum</taxon>
    </lineage>
</organism>
<evidence type="ECO:0000313" key="14">
    <source>
        <dbReference type="Proteomes" id="UP000242525"/>
    </source>
</evidence>
<protein>
    <recommendedName>
        <fullName evidence="10">1,3-beta-glucanosyltransferase</fullName>
        <ecNumber evidence="10">2.4.1.-</ecNumber>
    </recommendedName>
</protein>
<dbReference type="SUPFAM" id="SSF51445">
    <property type="entry name" value="(Trans)glycosidases"/>
    <property type="match status" value="1"/>
</dbReference>
<keyword evidence="5 10" id="KW-0808">Transferase</keyword>
<comment type="caution">
    <text evidence="13">The sequence shown here is derived from an EMBL/GenBank/DDBJ whole genome shotgun (WGS) entry which is preliminary data.</text>
</comment>
<dbReference type="STRING" id="1173061.A0A0J9X4I4"/>
<keyword evidence="6 10" id="KW-0732">Signal</keyword>
<evidence type="ECO:0000256" key="4">
    <source>
        <dbReference type="ARBA" id="ARBA00022622"/>
    </source>
</evidence>
<dbReference type="GO" id="GO:0005886">
    <property type="term" value="C:plasma membrane"/>
    <property type="evidence" value="ECO:0007669"/>
    <property type="project" value="UniProtKB-SubCell"/>
</dbReference>
<dbReference type="EC" id="2.4.1.-" evidence="10"/>
<evidence type="ECO:0000313" key="13">
    <source>
        <dbReference type="EMBL" id="CDO52069.1"/>
    </source>
</evidence>
<dbReference type="Proteomes" id="UP000242525">
    <property type="component" value="Unassembled WGS sequence"/>
</dbReference>
<proteinExistence type="inferred from homology"/>
<keyword evidence="12" id="KW-0812">Transmembrane</keyword>
<comment type="similarity">
    <text evidence="3 10">Belongs to the glycosyl hydrolase 72 family.</text>
</comment>
<evidence type="ECO:0000256" key="6">
    <source>
        <dbReference type="ARBA" id="ARBA00022729"/>
    </source>
</evidence>
<name>A0A0J9X4I4_GEOCN</name>
<dbReference type="PANTHER" id="PTHR31468">
    <property type="entry name" value="1,3-BETA-GLUCANOSYLTRANSFERASE GAS1"/>
    <property type="match status" value="1"/>
</dbReference>